<name>A6DUI3_9BACT</name>
<proteinExistence type="predicted"/>
<dbReference type="Gene3D" id="3.40.190.10">
    <property type="entry name" value="Periplasmic binding protein-like II"/>
    <property type="match status" value="2"/>
</dbReference>
<accession>A6DUI3</accession>
<evidence type="ECO:0000313" key="1">
    <source>
        <dbReference type="EMBL" id="EDM24701.1"/>
    </source>
</evidence>
<protein>
    <submittedName>
        <fullName evidence="1">Sodium:dicarboxylate symporter family/bacterial extracellular solute-binding family 3 protein</fullName>
    </submittedName>
</protein>
<dbReference type="PANTHER" id="PTHR35936:SF19">
    <property type="entry name" value="AMINO-ACID-BINDING PROTEIN YXEM-RELATED"/>
    <property type="match status" value="1"/>
</dbReference>
<evidence type="ECO:0000313" key="2">
    <source>
        <dbReference type="Proteomes" id="UP000004947"/>
    </source>
</evidence>
<dbReference type="PANTHER" id="PTHR35936">
    <property type="entry name" value="MEMBRANE-BOUND LYTIC MUREIN TRANSGLYCOSYLASE F"/>
    <property type="match status" value="1"/>
</dbReference>
<dbReference type="EMBL" id="ABCK01000061">
    <property type="protein sequence ID" value="EDM24701.1"/>
    <property type="molecule type" value="Genomic_DNA"/>
</dbReference>
<dbReference type="STRING" id="313628.LNTAR_15452"/>
<sequence length="170" mass="19762">MLNEVRFSDPVMTVNLALVTRDHMKKELSIRENLLANRYKIAVMDSNPFIKAIEQKAPNLEMEFISDEREYFSEKNDFDALLISAEAGSAWTLYHPGYSVVIPKPSVHRYALACAVAERDADFLTYLNQWLKVQEINGFEEENYNYWILGKGAEVEKKRWCLGSDVFKLW</sequence>
<reference evidence="1 2" key="1">
    <citation type="journal article" date="2010" name="J. Bacteriol.">
        <title>Genome sequence of Lentisphaera araneosa HTCC2155T, the type species of the order Lentisphaerales in the phylum Lentisphaerae.</title>
        <authorList>
            <person name="Thrash J.C."/>
            <person name="Cho J.C."/>
            <person name="Vergin K.L."/>
            <person name="Morris R.M."/>
            <person name="Giovannoni S.J."/>
        </authorList>
    </citation>
    <scope>NUCLEOTIDE SEQUENCE [LARGE SCALE GENOMIC DNA]</scope>
    <source>
        <strain evidence="1 2">HTCC2155</strain>
    </source>
</reference>
<dbReference type="AlphaFoldDB" id="A6DUI3"/>
<organism evidence="1 2">
    <name type="scientific">Lentisphaera araneosa HTCC2155</name>
    <dbReference type="NCBI Taxonomy" id="313628"/>
    <lineage>
        <taxon>Bacteria</taxon>
        <taxon>Pseudomonadati</taxon>
        <taxon>Lentisphaerota</taxon>
        <taxon>Lentisphaeria</taxon>
        <taxon>Lentisphaerales</taxon>
        <taxon>Lentisphaeraceae</taxon>
        <taxon>Lentisphaera</taxon>
    </lineage>
</organism>
<dbReference type="Proteomes" id="UP000004947">
    <property type="component" value="Unassembled WGS sequence"/>
</dbReference>
<dbReference type="eggNOG" id="COG0834">
    <property type="taxonomic scope" value="Bacteria"/>
</dbReference>
<keyword evidence="2" id="KW-1185">Reference proteome</keyword>
<dbReference type="SUPFAM" id="SSF53850">
    <property type="entry name" value="Periplasmic binding protein-like II"/>
    <property type="match status" value="1"/>
</dbReference>
<comment type="caution">
    <text evidence="1">The sequence shown here is derived from an EMBL/GenBank/DDBJ whole genome shotgun (WGS) entry which is preliminary data.</text>
</comment>
<gene>
    <name evidence="1" type="ORF">LNTAR_15452</name>
</gene>